<dbReference type="PANTHER" id="PTHR47326:SF1">
    <property type="entry name" value="HTH PSQ-TYPE DOMAIN-CONTAINING PROTEIN"/>
    <property type="match status" value="1"/>
</dbReference>
<organism evidence="1 2">
    <name type="scientific">Trichonephila clavipes</name>
    <name type="common">Golden silk orbweaver</name>
    <name type="synonym">Nephila clavipes</name>
    <dbReference type="NCBI Taxonomy" id="2585209"/>
    <lineage>
        <taxon>Eukaryota</taxon>
        <taxon>Metazoa</taxon>
        <taxon>Ecdysozoa</taxon>
        <taxon>Arthropoda</taxon>
        <taxon>Chelicerata</taxon>
        <taxon>Arachnida</taxon>
        <taxon>Araneae</taxon>
        <taxon>Araneomorphae</taxon>
        <taxon>Entelegynae</taxon>
        <taxon>Araneoidea</taxon>
        <taxon>Nephilidae</taxon>
        <taxon>Trichonephila</taxon>
    </lineage>
</organism>
<protein>
    <submittedName>
        <fullName evidence="1">Uncharacterized protein</fullName>
    </submittedName>
</protein>
<name>A0A8X6RWQ3_TRICX</name>
<dbReference type="GO" id="GO:0003676">
    <property type="term" value="F:nucleic acid binding"/>
    <property type="evidence" value="ECO:0007669"/>
    <property type="project" value="InterPro"/>
</dbReference>
<reference evidence="1" key="1">
    <citation type="submission" date="2020-08" db="EMBL/GenBank/DDBJ databases">
        <title>Multicomponent nature underlies the extraordinary mechanical properties of spider dragline silk.</title>
        <authorList>
            <person name="Kono N."/>
            <person name="Nakamura H."/>
            <person name="Mori M."/>
            <person name="Yoshida Y."/>
            <person name="Ohtoshi R."/>
            <person name="Malay A.D."/>
            <person name="Moran D.A.P."/>
            <person name="Tomita M."/>
            <person name="Numata K."/>
            <person name="Arakawa K."/>
        </authorList>
    </citation>
    <scope>NUCLEOTIDE SEQUENCE</scope>
</reference>
<keyword evidence="2" id="KW-1185">Reference proteome</keyword>
<sequence length="183" mass="20447">MNFHNLHTWADENPHAIRPHGAQRKCSRNVWAGIVGDCLLGPYILPERLNGSVYLIFLQEVLPEMLNDVPMPIRQRTFAHFSIDVRAHLQATFSGGWIGCSGPIAGPERSSDLSPLDFFLWGFLKGLLYETPVATPEDLVGRIVEAAGCVRDTPGTFEKVRCSMQRRCRACLDASGKNFEHLL</sequence>
<dbReference type="AlphaFoldDB" id="A0A8X6RWQ3"/>
<dbReference type="Proteomes" id="UP000887159">
    <property type="component" value="Unassembled WGS sequence"/>
</dbReference>
<dbReference type="Gene3D" id="3.30.420.10">
    <property type="entry name" value="Ribonuclease H-like superfamily/Ribonuclease H"/>
    <property type="match status" value="1"/>
</dbReference>
<proteinExistence type="predicted"/>
<evidence type="ECO:0000313" key="2">
    <source>
        <dbReference type="Proteomes" id="UP000887159"/>
    </source>
</evidence>
<dbReference type="InterPro" id="IPR036397">
    <property type="entry name" value="RNaseH_sf"/>
</dbReference>
<dbReference type="EMBL" id="BMAU01021233">
    <property type="protein sequence ID" value="GFY02519.1"/>
    <property type="molecule type" value="Genomic_DNA"/>
</dbReference>
<dbReference type="PANTHER" id="PTHR47326">
    <property type="entry name" value="TRANSPOSABLE ELEMENT TC3 TRANSPOSASE-LIKE PROTEIN"/>
    <property type="match status" value="1"/>
</dbReference>
<comment type="caution">
    <text evidence="1">The sequence shown here is derived from an EMBL/GenBank/DDBJ whole genome shotgun (WGS) entry which is preliminary data.</text>
</comment>
<accession>A0A8X6RWQ3</accession>
<evidence type="ECO:0000313" key="1">
    <source>
        <dbReference type="EMBL" id="GFY02519.1"/>
    </source>
</evidence>
<gene>
    <name evidence="1" type="primary">AVEN_154582_1</name>
    <name evidence="1" type="ORF">TNCV_3503991</name>
</gene>